<evidence type="ECO:0000256" key="6">
    <source>
        <dbReference type="ARBA" id="ARBA00022840"/>
    </source>
</evidence>
<comment type="caution">
    <text evidence="8">The sequence shown here is derived from an EMBL/GenBank/DDBJ whole genome shotgun (WGS) entry which is preliminary data.</text>
</comment>
<dbReference type="GO" id="GO:0016887">
    <property type="term" value="F:ATP hydrolysis activity"/>
    <property type="evidence" value="ECO:0007669"/>
    <property type="project" value="InterPro"/>
</dbReference>
<evidence type="ECO:0000313" key="10">
    <source>
        <dbReference type="Proteomes" id="UP000217528"/>
    </source>
</evidence>
<evidence type="ECO:0000256" key="2">
    <source>
        <dbReference type="ARBA" id="ARBA00022552"/>
    </source>
</evidence>
<dbReference type="EMBL" id="LWMS01000010">
    <property type="protein sequence ID" value="PWL08752.1"/>
    <property type="molecule type" value="Genomic_DNA"/>
</dbReference>
<dbReference type="RefSeq" id="WP_095608085.1">
    <property type="nucleotide sequence ID" value="NZ_LMVN01000003.1"/>
</dbReference>
<dbReference type="Proteomes" id="UP000246004">
    <property type="component" value="Unassembled WGS sequence"/>
</dbReference>
<dbReference type="GO" id="GO:0042274">
    <property type="term" value="P:ribosomal small subunit biogenesis"/>
    <property type="evidence" value="ECO:0007669"/>
    <property type="project" value="UniProtKB-UniRule"/>
</dbReference>
<keyword evidence="1 7" id="KW-0690">Ribosome biogenesis</keyword>
<comment type="catalytic activity">
    <reaction evidence="7">
        <text>AMP + ATP = 2 ADP</text>
        <dbReference type="Rhea" id="RHEA:12973"/>
        <dbReference type="ChEBI" id="CHEBI:30616"/>
        <dbReference type="ChEBI" id="CHEBI:456215"/>
        <dbReference type="ChEBI" id="CHEBI:456216"/>
        <dbReference type="EC" id="2.7.4.3"/>
    </reaction>
</comment>
<dbReference type="GO" id="GO:0006364">
    <property type="term" value="P:rRNA processing"/>
    <property type="evidence" value="ECO:0007669"/>
    <property type="project" value="UniProtKB-KW"/>
</dbReference>
<dbReference type="PANTHER" id="PTHR12595">
    <property type="entry name" value="POS9-ACTIVATING FACTOR FAP7-RELATED"/>
    <property type="match status" value="1"/>
</dbReference>
<feature type="binding site" evidence="7">
    <location>
        <position position="12"/>
    </location>
    <ligand>
        <name>ATP</name>
        <dbReference type="ChEBI" id="CHEBI:30616"/>
    </ligand>
</feature>
<dbReference type="OrthoDB" id="8730at2157"/>
<dbReference type="Proteomes" id="UP000217528">
    <property type="component" value="Unassembled WGS sequence"/>
</dbReference>
<dbReference type="GO" id="GO:0005524">
    <property type="term" value="F:ATP binding"/>
    <property type="evidence" value="ECO:0007669"/>
    <property type="project" value="UniProtKB-UniRule"/>
</dbReference>
<gene>
    <name evidence="8" type="ORF">ASJ82_05075</name>
    <name evidence="9" type="ORF">MSCUN_04660</name>
</gene>
<comment type="similarity">
    <text evidence="7">Belongs to the adenylate kinase family. AK6 subfamily.</text>
</comment>
<reference evidence="8 10" key="2">
    <citation type="journal article" date="2017" name="BMC Genomics">
        <title>Genomic analysis of methanogenic archaea reveals a shift towards energy conservation.</title>
        <authorList>
            <person name="Gilmore S.P."/>
            <person name="Henske J.K."/>
            <person name="Sexton J.A."/>
            <person name="Solomon K.V."/>
            <person name="Seppala S."/>
            <person name="Yoo J.I."/>
            <person name="Huyett L.M."/>
            <person name="Pressman A."/>
            <person name="Cogan J.Z."/>
            <person name="Kivenson V."/>
            <person name="Peng X."/>
            <person name="Tan Y."/>
            <person name="Valentine D.L."/>
            <person name="O'Malley M.A."/>
        </authorList>
    </citation>
    <scope>NUCLEOTIDE SEQUENCE [LARGE SCALE GENOMIC DNA]</scope>
    <source>
        <strain evidence="8 10">1R-7</strain>
    </source>
</reference>
<dbReference type="EC" id="2.7.4.3" evidence="7"/>
<feature type="binding site" evidence="7">
    <location>
        <position position="147"/>
    </location>
    <ligand>
        <name>ATP</name>
        <dbReference type="ChEBI" id="CHEBI:30616"/>
    </ligand>
</feature>
<organism evidence="8 10">
    <name type="scientific">Methanosphaera cuniculi</name>
    <dbReference type="NCBI Taxonomy" id="1077256"/>
    <lineage>
        <taxon>Archaea</taxon>
        <taxon>Methanobacteriati</taxon>
        <taxon>Methanobacteriota</taxon>
        <taxon>Methanomada group</taxon>
        <taxon>Methanobacteria</taxon>
        <taxon>Methanobacteriales</taxon>
        <taxon>Methanobacteriaceae</taxon>
        <taxon>Methanosphaera</taxon>
    </lineage>
</organism>
<evidence type="ECO:0000256" key="4">
    <source>
        <dbReference type="ARBA" id="ARBA00022741"/>
    </source>
</evidence>
<keyword evidence="5 7" id="KW-0418">Kinase</keyword>
<evidence type="ECO:0000313" key="9">
    <source>
        <dbReference type="EMBL" id="PWL08752.1"/>
    </source>
</evidence>
<dbReference type="GO" id="GO:0004017">
    <property type="term" value="F:AMP kinase activity"/>
    <property type="evidence" value="ECO:0007669"/>
    <property type="project" value="UniProtKB-UniRule"/>
</dbReference>
<feature type="binding site" evidence="7">
    <location>
        <position position="108"/>
    </location>
    <ligand>
        <name>ATP</name>
        <dbReference type="ChEBI" id="CHEBI:30616"/>
    </ligand>
</feature>
<comment type="caution">
    <text evidence="7">Lacks conserved residue(s) required for the propagation of feature annotation.</text>
</comment>
<dbReference type="EMBL" id="LMVN01000003">
    <property type="protein sequence ID" value="PAV08021.1"/>
    <property type="molecule type" value="Genomic_DNA"/>
</dbReference>
<evidence type="ECO:0000256" key="3">
    <source>
        <dbReference type="ARBA" id="ARBA00022679"/>
    </source>
</evidence>
<dbReference type="InterPro" id="IPR020618">
    <property type="entry name" value="Adenyl_kinase_AK6"/>
</dbReference>
<dbReference type="HAMAP" id="MF_00039">
    <property type="entry name" value="Adenylate_kinase_AK6"/>
    <property type="match status" value="1"/>
</dbReference>
<keyword evidence="4 7" id="KW-0547">Nucleotide-binding</keyword>
<proteinExistence type="inferred from homology"/>
<name>A0A2A2HEX8_9EURY</name>
<comment type="function">
    <text evidence="7">Broad-specificity nucleoside monophosphate (NMP) kinase that catalyzes the reversible transfer of the terminal phosphate group between nucleoside triphosphates and monophosphates. Has also ATPase activity. Involved in the late maturation steps of the 30S ribosomal particles, specifically 16S rRNA maturation. While NMP activity is not required for ribosome maturation, ATPase activity is. Associates transiently with small ribosomal subunit protein uS11. ATP hydrolysis breaks the interaction with uS11. May temporarily remove uS11 from the ribosome to enable a conformational change of the ribosomal RNA that is needed for the final maturation step of the small ribosomal subunit.</text>
</comment>
<feature type="binding site" evidence="7">
    <location>
        <position position="14"/>
    </location>
    <ligand>
        <name>ATP</name>
        <dbReference type="ChEBI" id="CHEBI:30616"/>
    </ligand>
</feature>
<dbReference type="Pfam" id="PF13238">
    <property type="entry name" value="AAA_18"/>
    <property type="match status" value="1"/>
</dbReference>
<evidence type="ECO:0000313" key="8">
    <source>
        <dbReference type="EMBL" id="PAV08021.1"/>
    </source>
</evidence>
<sequence length="182" mass="20638">MMIIITGTPGVGKSSVTKYLDEQLPDSEVISINSLLEDYDLNLGTDEKRGYKIVDTESMIPIVDQIKHENKDKLIIFEGHLAQDYPGSDMIVILRCNPMVLKERLDSRNWSDSKVHENVSAEILGICSQESFDTYGDIIQEVDTSDKSISEVGNIIINIINQKQAYSYGEIDYLSEYFEYLN</sequence>
<evidence type="ECO:0000256" key="5">
    <source>
        <dbReference type="ARBA" id="ARBA00022777"/>
    </source>
</evidence>
<comment type="subunit">
    <text evidence="7">Interacts with uS11. Not a structural component of 40S pre-ribosomes, but transiently interacts with them by binding to uS11.</text>
</comment>
<evidence type="ECO:0000256" key="7">
    <source>
        <dbReference type="HAMAP-Rule" id="MF_00039"/>
    </source>
</evidence>
<feature type="binding site" evidence="7">
    <location>
        <position position="15"/>
    </location>
    <ligand>
        <name>ATP</name>
        <dbReference type="ChEBI" id="CHEBI:30616"/>
    </ligand>
</feature>
<feature type="binding site" evidence="7">
    <location>
        <position position="10"/>
    </location>
    <ligand>
        <name>ATP</name>
        <dbReference type="ChEBI" id="CHEBI:30616"/>
    </ligand>
</feature>
<protein>
    <recommendedName>
        <fullName evidence="7">Putative adenylate kinase</fullName>
        <shortName evidence="7">AK</shortName>
        <ecNumber evidence="7">2.7.4.3</ecNumber>
    </recommendedName>
    <alternativeName>
        <fullName evidence="7">ATP-AMP transphosphorylase</fullName>
    </alternativeName>
</protein>
<reference evidence="9 11" key="1">
    <citation type="submission" date="2016-04" db="EMBL/GenBank/DDBJ databases">
        <title>Genome sequence of Methanosphaera cuniculi DSM 4103.</title>
        <authorList>
            <person name="Poehlein A."/>
            <person name="Seedorf H."/>
            <person name="Daniel R."/>
        </authorList>
    </citation>
    <scope>NUCLEOTIDE SEQUENCE [LARGE SCALE GENOMIC DNA]</scope>
    <source>
        <strain evidence="9 11">DSM 4103</strain>
    </source>
</reference>
<comment type="catalytic activity">
    <reaction evidence="7">
        <text>ATP + H2O = ADP + phosphate + H(+)</text>
        <dbReference type="Rhea" id="RHEA:13065"/>
        <dbReference type="ChEBI" id="CHEBI:15377"/>
        <dbReference type="ChEBI" id="CHEBI:15378"/>
        <dbReference type="ChEBI" id="CHEBI:30616"/>
        <dbReference type="ChEBI" id="CHEBI:43474"/>
        <dbReference type="ChEBI" id="CHEBI:456216"/>
    </reaction>
</comment>
<feature type="binding site" evidence="7">
    <location>
        <position position="13"/>
    </location>
    <ligand>
        <name>ATP</name>
        <dbReference type="ChEBI" id="CHEBI:30616"/>
    </ligand>
</feature>
<dbReference type="InterPro" id="IPR027417">
    <property type="entry name" value="P-loop_NTPase"/>
</dbReference>
<dbReference type="PANTHER" id="PTHR12595:SF0">
    <property type="entry name" value="ADENYLATE KINASE ISOENZYME 6"/>
    <property type="match status" value="1"/>
</dbReference>
<feature type="region of interest" description="LID" evidence="7">
    <location>
        <begin position="107"/>
        <end position="117"/>
    </location>
</feature>
<keyword evidence="3 7" id="KW-0808">Transferase</keyword>
<evidence type="ECO:0000256" key="1">
    <source>
        <dbReference type="ARBA" id="ARBA00022517"/>
    </source>
</evidence>
<keyword evidence="10" id="KW-1185">Reference proteome</keyword>
<keyword evidence="6 7" id="KW-0067">ATP-binding</keyword>
<evidence type="ECO:0000313" key="11">
    <source>
        <dbReference type="Proteomes" id="UP000246004"/>
    </source>
</evidence>
<keyword evidence="2 7" id="KW-0698">rRNA processing</keyword>
<dbReference type="AlphaFoldDB" id="A0A2A2HEX8"/>
<dbReference type="SUPFAM" id="SSF52540">
    <property type="entry name" value="P-loop containing nucleoside triphosphate hydrolases"/>
    <property type="match status" value="1"/>
</dbReference>
<dbReference type="Gene3D" id="3.40.50.300">
    <property type="entry name" value="P-loop containing nucleotide triphosphate hydrolases"/>
    <property type="match status" value="1"/>
</dbReference>
<accession>A0A2A2HEX8</accession>